<dbReference type="Proteomes" id="UP000053958">
    <property type="component" value="Unassembled WGS sequence"/>
</dbReference>
<dbReference type="PANTHER" id="PTHR37015:SF2">
    <property type="entry name" value="REVERSE TRANSCRIPTASE DOMAIN-CONTAINING PROTEIN"/>
    <property type="match status" value="1"/>
</dbReference>
<evidence type="ECO:0000313" key="2">
    <source>
        <dbReference type="EMBL" id="KKA19565.1"/>
    </source>
</evidence>
<evidence type="ECO:0000256" key="1">
    <source>
        <dbReference type="SAM" id="MobiDB-lite"/>
    </source>
</evidence>
<dbReference type="STRING" id="1408163.A0A0F4YN75"/>
<gene>
    <name evidence="2" type="ORF">T310_6457</name>
</gene>
<evidence type="ECO:0008006" key="4">
    <source>
        <dbReference type="Google" id="ProtNLM"/>
    </source>
</evidence>
<organism evidence="2 3">
    <name type="scientific">Rasamsonia emersonii (strain ATCC 16479 / CBS 393.64 / IMI 116815)</name>
    <dbReference type="NCBI Taxonomy" id="1408163"/>
    <lineage>
        <taxon>Eukaryota</taxon>
        <taxon>Fungi</taxon>
        <taxon>Dikarya</taxon>
        <taxon>Ascomycota</taxon>
        <taxon>Pezizomycotina</taxon>
        <taxon>Eurotiomycetes</taxon>
        <taxon>Eurotiomycetidae</taxon>
        <taxon>Eurotiales</taxon>
        <taxon>Trichocomaceae</taxon>
        <taxon>Rasamsonia</taxon>
    </lineage>
</organism>
<feature type="compositionally biased region" description="Acidic residues" evidence="1">
    <location>
        <begin position="578"/>
        <end position="589"/>
    </location>
</feature>
<feature type="compositionally biased region" description="Low complexity" evidence="1">
    <location>
        <begin position="565"/>
        <end position="577"/>
    </location>
</feature>
<dbReference type="OrthoDB" id="74545at2759"/>
<reference evidence="2 3" key="1">
    <citation type="submission" date="2015-04" db="EMBL/GenBank/DDBJ databases">
        <authorList>
            <person name="Heijne W.H."/>
            <person name="Fedorova N.D."/>
            <person name="Nierman W.C."/>
            <person name="Vollebregt A.W."/>
            <person name="Zhao Z."/>
            <person name="Wu L."/>
            <person name="Kumar M."/>
            <person name="Stam H."/>
            <person name="van den Berg M.A."/>
            <person name="Pel H.J."/>
        </authorList>
    </citation>
    <scope>NUCLEOTIDE SEQUENCE [LARGE SCALE GENOMIC DNA]</scope>
    <source>
        <strain evidence="2 3">CBS 393.64</strain>
    </source>
</reference>
<dbReference type="CDD" id="cd01709">
    <property type="entry name" value="RT_like_1"/>
    <property type="match status" value="1"/>
</dbReference>
<keyword evidence="3" id="KW-1185">Reference proteome</keyword>
<dbReference type="GeneID" id="25318759"/>
<sequence>MASASALPQTLKSINATKIEEQSKQRTLFEERKNEVMAAAARAPDLRAKARISTAESEGHSSIYNRGNSNWERNGNINVRRFLLQSNYDASVSDEVIQEWISQLEHKLACLTVNLEEPRPDDETTPDIRSAFEEIGRREMHEQRAIWESLVFSAADLDPTRVEDYLDRLFCRTKLSRQALKELRERIRIFGVELMADRECFIIHTLKLVSASLLRSDLLSPEKTAILKEFMRNNEVAQEVADVLNLRFAFLDNWSWEPDGLPVEMRRQLNGKYRVFMDEDLINALLLHYIGLKWPVKFRHVFEIFLHSPAWKSNARRIPRHHRERRRYFLDEKSSSTRTPFHPRCVDDFRKATYVNDYFMSQLPRSLEADKRDYDAEEHGAGGDTRKSPIGTKHSLLHLLITESLVHTTLRGEFTVIRSDFKWFGPSLPHASILAVLKFFGVPEDWLRFFRRFLEAPLKFVHDDPQARVQIRRRGIPMSHSLSDCFGEAVLFCLDYAVNQHANGAFLYRLHDDFWFWGEEKTCRKAWAAMTGFAKAMGLEFNDEKTGTVHLGKRRDPTATQLAAESEYSSSSSSSSEDNGESDEEDMDTSPDANDPGPLPEGEIRWGFLRLDSERGSFLIDQEQVDAHIDELQRQLSACKSVLAWVQAWNGYFARFFSNNFVKPAMCFGRSHIDMVISTLSRIESTVFSKIDPARGGRGGRGGSTNVTDYLRSVIAQRFNMRDLPDGFFYFPVELGSLELRNPFIPFLAMRENIKQAPRKRLQLALLKEEAAYYSAKERFEKEGSNYRSYLRDQPVAFFPLEEYMLYLESHSSALLQAYKDLLRVPDEVGVGQTPEFKSNKMWLQANNRKTTKLIRSTWDQMTPYWKWVAELYHPGMVRKYGGLAAVDRALMPLGVVKVLREGRVRWQG</sequence>
<comment type="caution">
    <text evidence="2">The sequence shown here is derived from an EMBL/GenBank/DDBJ whole genome shotgun (WGS) entry which is preliminary data.</text>
</comment>
<proteinExistence type="predicted"/>
<protein>
    <recommendedName>
        <fullName evidence="4">Reverse transcriptase domain-containing protein</fullName>
    </recommendedName>
</protein>
<evidence type="ECO:0000313" key="3">
    <source>
        <dbReference type="Proteomes" id="UP000053958"/>
    </source>
</evidence>
<dbReference type="RefSeq" id="XP_013326177.1">
    <property type="nucleotide sequence ID" value="XM_013470723.1"/>
</dbReference>
<feature type="region of interest" description="Disordered" evidence="1">
    <location>
        <begin position="548"/>
        <end position="600"/>
    </location>
</feature>
<dbReference type="AlphaFoldDB" id="A0A0F4YN75"/>
<dbReference type="PANTHER" id="PTHR37015">
    <property type="entry name" value="REVERSE TRANSCRIPTASE DOMAIN-CONTAINING PROTEIN"/>
    <property type="match status" value="1"/>
</dbReference>
<name>A0A0F4YN75_RASE3</name>
<accession>A0A0F4YN75</accession>
<dbReference type="EMBL" id="LASV01000337">
    <property type="protein sequence ID" value="KKA19565.1"/>
    <property type="molecule type" value="Genomic_DNA"/>
</dbReference>